<comment type="caution">
    <text evidence="1">The sequence shown here is derived from an EMBL/GenBank/DDBJ whole genome shotgun (WGS) entry which is preliminary data.</text>
</comment>
<protein>
    <submittedName>
        <fullName evidence="1">Uncharacterized protein</fullName>
    </submittedName>
</protein>
<reference evidence="1 2" key="1">
    <citation type="submission" date="2017-03" db="EMBL/GenBank/DDBJ databases">
        <title>Genome analysis of strain PAMC 26510.</title>
        <authorList>
            <person name="Oh H.-M."/>
            <person name="Yang J.-A."/>
        </authorList>
    </citation>
    <scope>NUCLEOTIDE SEQUENCE [LARGE SCALE GENOMIC DNA]</scope>
    <source>
        <strain evidence="1 2">PAMC 26510</strain>
    </source>
</reference>
<dbReference type="Proteomes" id="UP000194546">
    <property type="component" value="Unassembled WGS sequence"/>
</dbReference>
<evidence type="ECO:0000313" key="1">
    <source>
        <dbReference type="EMBL" id="OTP66243.1"/>
    </source>
</evidence>
<organism evidence="1 2">
    <name type="scientific">Caballeronia sordidicola</name>
    <name type="common">Burkholderia sordidicola</name>
    <dbReference type="NCBI Taxonomy" id="196367"/>
    <lineage>
        <taxon>Bacteria</taxon>
        <taxon>Pseudomonadati</taxon>
        <taxon>Pseudomonadota</taxon>
        <taxon>Betaproteobacteria</taxon>
        <taxon>Burkholderiales</taxon>
        <taxon>Burkholderiaceae</taxon>
        <taxon>Caballeronia</taxon>
    </lineage>
</organism>
<dbReference type="AlphaFoldDB" id="A0A242M5Y0"/>
<proteinExistence type="predicted"/>
<gene>
    <name evidence="1" type="ORF">PAMC26510_35325</name>
</gene>
<accession>A0A242M5Y0</accession>
<sequence>MFEPFFVGHSRLVNRKAGLADVSFWKAIRRGLSHARVPRRVSSTPRGFLRRRSFIALLAVLSPGYRARRFTRA</sequence>
<name>A0A242M5Y0_CABSO</name>
<evidence type="ECO:0000313" key="2">
    <source>
        <dbReference type="Proteomes" id="UP000194546"/>
    </source>
</evidence>
<dbReference type="EMBL" id="NBTY01000202">
    <property type="protein sequence ID" value="OTP66243.1"/>
    <property type="molecule type" value="Genomic_DNA"/>
</dbReference>